<dbReference type="Proteomes" id="UP000012073">
    <property type="component" value="Unassembled WGS sequence"/>
</dbReference>
<reference evidence="3" key="1">
    <citation type="journal article" date="2013" name="Proc. Natl. Acad. Sci. U.S.A.">
        <title>Genome structure and metabolic features in the red seaweed Chondrus crispus shed light on evolution of the Archaeplastida.</title>
        <authorList>
            <person name="Collen J."/>
            <person name="Porcel B."/>
            <person name="Carre W."/>
            <person name="Ball S.G."/>
            <person name="Chaparro C."/>
            <person name="Tonon T."/>
            <person name="Barbeyron T."/>
            <person name="Michel G."/>
            <person name="Noel B."/>
            <person name="Valentin K."/>
            <person name="Elias M."/>
            <person name="Artiguenave F."/>
            <person name="Arun A."/>
            <person name="Aury J.M."/>
            <person name="Barbosa-Neto J.F."/>
            <person name="Bothwell J.H."/>
            <person name="Bouget F.Y."/>
            <person name="Brillet L."/>
            <person name="Cabello-Hurtado F."/>
            <person name="Capella-Gutierrez S."/>
            <person name="Charrier B."/>
            <person name="Cladiere L."/>
            <person name="Cock J.M."/>
            <person name="Coelho S.M."/>
            <person name="Colleoni C."/>
            <person name="Czjzek M."/>
            <person name="Da Silva C."/>
            <person name="Delage L."/>
            <person name="Denoeud F."/>
            <person name="Deschamps P."/>
            <person name="Dittami S.M."/>
            <person name="Gabaldon T."/>
            <person name="Gachon C.M."/>
            <person name="Groisillier A."/>
            <person name="Herve C."/>
            <person name="Jabbari K."/>
            <person name="Katinka M."/>
            <person name="Kloareg B."/>
            <person name="Kowalczyk N."/>
            <person name="Labadie K."/>
            <person name="Leblanc C."/>
            <person name="Lopez P.J."/>
            <person name="McLachlan D.H."/>
            <person name="Meslet-Cladiere L."/>
            <person name="Moustafa A."/>
            <person name="Nehr Z."/>
            <person name="Nyvall Collen P."/>
            <person name="Panaud O."/>
            <person name="Partensky F."/>
            <person name="Poulain J."/>
            <person name="Rensing S.A."/>
            <person name="Rousvoal S."/>
            <person name="Samson G."/>
            <person name="Symeonidi A."/>
            <person name="Weissenbach J."/>
            <person name="Zambounis A."/>
            <person name="Wincker P."/>
            <person name="Boyen C."/>
        </authorList>
    </citation>
    <scope>NUCLEOTIDE SEQUENCE [LARGE SCALE GENOMIC DNA]</scope>
    <source>
        <strain evidence="3">cv. Stackhouse</strain>
    </source>
</reference>
<feature type="region of interest" description="Disordered" evidence="1">
    <location>
        <begin position="222"/>
        <end position="247"/>
    </location>
</feature>
<protein>
    <submittedName>
        <fullName evidence="2">Uncharacterized protein</fullName>
    </submittedName>
</protein>
<evidence type="ECO:0000313" key="2">
    <source>
        <dbReference type="EMBL" id="CDF32599.1"/>
    </source>
</evidence>
<organism evidence="2 3">
    <name type="scientific">Chondrus crispus</name>
    <name type="common">Carrageen Irish moss</name>
    <name type="synonym">Polymorpha crispa</name>
    <dbReference type="NCBI Taxonomy" id="2769"/>
    <lineage>
        <taxon>Eukaryota</taxon>
        <taxon>Rhodophyta</taxon>
        <taxon>Florideophyceae</taxon>
        <taxon>Rhodymeniophycidae</taxon>
        <taxon>Gigartinales</taxon>
        <taxon>Gigartinaceae</taxon>
        <taxon>Chondrus</taxon>
    </lineage>
</organism>
<accession>R7Q3L0</accession>
<dbReference type="RefSeq" id="XP_005712370.1">
    <property type="nucleotide sequence ID" value="XM_005712313.1"/>
</dbReference>
<sequence>MLVGRNPTRGAFRARDERGYGVRRRPVAESELGNARNAQLCAGRLAELISLEEVDGVGDRSRSNRFVIAPLNAGPNSNMKELLMESGDSLSGPDLINDEIRHGHTDDGARPGEQVRAERRKSCKVDFERGVRIVESATRGDLFASRGVADDGGEVCSFDGDKDVAGGGEVSLAGFRQRLALTLGAHGVWERGYVGAALLADEEAQRGGCGWLGGHGVRADTGAGAGRRGGMESVGRRSGGGSSCRGE</sequence>
<evidence type="ECO:0000313" key="3">
    <source>
        <dbReference type="Proteomes" id="UP000012073"/>
    </source>
</evidence>
<proteinExistence type="predicted"/>
<gene>
    <name evidence="2" type="ORF">CHC_T00008210001</name>
</gene>
<dbReference type="AlphaFoldDB" id="R7Q3L0"/>
<feature type="compositionally biased region" description="Gly residues" evidence="1">
    <location>
        <begin position="237"/>
        <end position="247"/>
    </location>
</feature>
<dbReference type="GeneID" id="17320086"/>
<dbReference type="Gramene" id="CDF32599">
    <property type="protein sequence ID" value="CDF32599"/>
    <property type="gene ID" value="CHC_T00008210001"/>
</dbReference>
<evidence type="ECO:0000256" key="1">
    <source>
        <dbReference type="SAM" id="MobiDB-lite"/>
    </source>
</evidence>
<dbReference type="KEGG" id="ccp:CHC_T00008210001"/>
<keyword evidence="3" id="KW-1185">Reference proteome</keyword>
<dbReference type="EMBL" id="HG001524">
    <property type="protein sequence ID" value="CDF32599.1"/>
    <property type="molecule type" value="Genomic_DNA"/>
</dbReference>
<name>R7Q3L0_CHOCR</name>